<evidence type="ECO:0000313" key="2">
    <source>
        <dbReference type="EMBL" id="GLQ67361.1"/>
    </source>
</evidence>
<gene>
    <name evidence="2" type="ORF">GCM10007870_29460</name>
</gene>
<comment type="caution">
    <text evidence="2">The sequence shown here is derived from an EMBL/GenBank/DDBJ whole genome shotgun (WGS) entry which is preliminary data.</text>
</comment>
<proteinExistence type="predicted"/>
<dbReference type="SUPFAM" id="SSF52980">
    <property type="entry name" value="Restriction endonuclease-like"/>
    <property type="match status" value="1"/>
</dbReference>
<organism evidence="2 3">
    <name type="scientific">Gluconobacter kondonii</name>
    <dbReference type="NCBI Taxonomy" id="941463"/>
    <lineage>
        <taxon>Bacteria</taxon>
        <taxon>Pseudomonadati</taxon>
        <taxon>Pseudomonadota</taxon>
        <taxon>Alphaproteobacteria</taxon>
        <taxon>Acetobacterales</taxon>
        <taxon>Acetobacteraceae</taxon>
        <taxon>Gluconobacter</taxon>
    </lineage>
</organism>
<dbReference type="InterPro" id="IPR011335">
    <property type="entry name" value="Restrct_endonuc-II-like"/>
</dbReference>
<feature type="domain" description="Restriction endonuclease type IV Mrr" evidence="1">
    <location>
        <begin position="148"/>
        <end position="252"/>
    </location>
</feature>
<evidence type="ECO:0000313" key="3">
    <source>
        <dbReference type="Proteomes" id="UP001156629"/>
    </source>
</evidence>
<dbReference type="InterPro" id="IPR007560">
    <property type="entry name" value="Restrct_endonuc_IV_Mrr"/>
</dbReference>
<reference evidence="3" key="1">
    <citation type="journal article" date="2019" name="Int. J. Syst. Evol. Microbiol.">
        <title>The Global Catalogue of Microorganisms (GCM) 10K type strain sequencing project: providing services to taxonomists for standard genome sequencing and annotation.</title>
        <authorList>
            <consortium name="The Broad Institute Genomics Platform"/>
            <consortium name="The Broad Institute Genome Sequencing Center for Infectious Disease"/>
            <person name="Wu L."/>
            <person name="Ma J."/>
        </authorList>
    </citation>
    <scope>NUCLEOTIDE SEQUENCE [LARGE SCALE GENOMIC DNA]</scope>
    <source>
        <strain evidence="3">NBRC 3266</strain>
    </source>
</reference>
<dbReference type="Pfam" id="PF04471">
    <property type="entry name" value="Mrr_cat"/>
    <property type="match status" value="1"/>
</dbReference>
<dbReference type="GeneID" id="76195841"/>
<name>A0ABQ5WUY9_9PROT</name>
<dbReference type="Proteomes" id="UP001156629">
    <property type="component" value="Unassembled WGS sequence"/>
</dbReference>
<keyword evidence="3" id="KW-1185">Reference proteome</keyword>
<dbReference type="EMBL" id="BSNV01000051">
    <property type="protein sequence ID" value="GLQ67361.1"/>
    <property type="molecule type" value="Genomic_DNA"/>
</dbReference>
<sequence length="289" mass="32584">MSSIKTAELNLIDEFLRGESKGYVLDFSNRTMGEFFQIEFDVDLYGGDYETEGSSKASHLRCFLKAVDDATAARALRRLSEYRSAMRRKPQQDISPLAEGQVLAIVSRLESGGNINGAPPVPVFNRKGFEALRDQLNSLWKMDPRPRGYAFEKYLKVLFDTFGLKARRPFSLTGEQIDGSFDLKHETYLLEAKWHQDRIGSDELRSFQGKVDDKAAWTRGLFVSFGGFTDVGLVAFGRGKKVICMDGQDMYEALDRNIPIDIVLERKIRHASETGQPFAPVADLFPTES</sequence>
<protein>
    <recommendedName>
        <fullName evidence="1">Restriction endonuclease type IV Mrr domain-containing protein</fullName>
    </recommendedName>
</protein>
<accession>A0ABQ5WUY9</accession>
<dbReference type="RefSeq" id="WP_099287533.1">
    <property type="nucleotide sequence ID" value="NZ_BEWP01000020.1"/>
</dbReference>
<evidence type="ECO:0000259" key="1">
    <source>
        <dbReference type="Pfam" id="PF04471"/>
    </source>
</evidence>